<evidence type="ECO:0000313" key="3">
    <source>
        <dbReference type="EMBL" id="PVU94782.1"/>
    </source>
</evidence>
<keyword evidence="2" id="KW-0732">Signal</keyword>
<feature type="chain" id="PRO_5015700899" evidence="2">
    <location>
        <begin position="24"/>
        <end position="263"/>
    </location>
</feature>
<evidence type="ECO:0000256" key="1">
    <source>
        <dbReference type="SAM" id="MobiDB-lite"/>
    </source>
</evidence>
<feature type="compositionally biased region" description="Polar residues" evidence="1">
    <location>
        <begin position="83"/>
        <end position="112"/>
    </location>
</feature>
<organism evidence="3 4">
    <name type="scientific">Smittium simulii</name>
    <dbReference type="NCBI Taxonomy" id="133385"/>
    <lineage>
        <taxon>Eukaryota</taxon>
        <taxon>Fungi</taxon>
        <taxon>Fungi incertae sedis</taxon>
        <taxon>Zoopagomycota</taxon>
        <taxon>Kickxellomycotina</taxon>
        <taxon>Harpellomycetes</taxon>
        <taxon>Harpellales</taxon>
        <taxon>Legeriomycetaceae</taxon>
        <taxon>Smittium</taxon>
    </lineage>
</organism>
<proteinExistence type="predicted"/>
<accession>A0A2T9YR30</accession>
<feature type="compositionally biased region" description="Polar residues" evidence="1">
    <location>
        <begin position="60"/>
        <end position="73"/>
    </location>
</feature>
<dbReference type="EMBL" id="MBFR01000074">
    <property type="protein sequence ID" value="PVU94782.1"/>
    <property type="molecule type" value="Genomic_DNA"/>
</dbReference>
<name>A0A2T9YR30_9FUNG</name>
<dbReference type="AlphaFoldDB" id="A0A2T9YR30"/>
<feature type="compositionally biased region" description="Polar residues" evidence="1">
    <location>
        <begin position="127"/>
        <end position="136"/>
    </location>
</feature>
<sequence length="263" mass="28259">MKFIEFAFNFALTINILFSVVAANKASEISGGKKDSDTNKNSTTSKNSSRNYSVNSNYKMQNANYSSNQNDLNYKQKFGNGNAAPNTKPINSIEPNQNNLYQIPQNTQNSEYPPTRPNNPITRPHSLENQKNTQAIPTVVISNSRVPEPRSIITRPVAAIKTAVSIFNTVITSVSTSTLVRTSTSVSTAVSTSVSTSILVRTSTSVFNAPPVLPPVLAPVLPPVFPPALPVVFPPALPVVLPPASGSPIKLYTSIITTLLASF</sequence>
<feature type="region of interest" description="Disordered" evidence="1">
    <location>
        <begin position="28"/>
        <end position="136"/>
    </location>
</feature>
<reference evidence="3 4" key="1">
    <citation type="journal article" date="2018" name="MBio">
        <title>Comparative Genomics Reveals the Core Gene Toolbox for the Fungus-Insect Symbiosis.</title>
        <authorList>
            <person name="Wang Y."/>
            <person name="Stata M."/>
            <person name="Wang W."/>
            <person name="Stajich J.E."/>
            <person name="White M.M."/>
            <person name="Moncalvo J.M."/>
        </authorList>
    </citation>
    <scope>NUCLEOTIDE SEQUENCE [LARGE SCALE GENOMIC DNA]</scope>
    <source>
        <strain evidence="3 4">SWE-8-4</strain>
    </source>
</reference>
<gene>
    <name evidence="3" type="ORF">BB561_002260</name>
</gene>
<feature type="compositionally biased region" description="Low complexity" evidence="1">
    <location>
        <begin position="39"/>
        <end position="59"/>
    </location>
</feature>
<evidence type="ECO:0000313" key="4">
    <source>
        <dbReference type="Proteomes" id="UP000245383"/>
    </source>
</evidence>
<dbReference type="Proteomes" id="UP000245383">
    <property type="component" value="Unassembled WGS sequence"/>
</dbReference>
<keyword evidence="4" id="KW-1185">Reference proteome</keyword>
<feature type="signal peptide" evidence="2">
    <location>
        <begin position="1"/>
        <end position="23"/>
    </location>
</feature>
<comment type="caution">
    <text evidence="3">The sequence shown here is derived from an EMBL/GenBank/DDBJ whole genome shotgun (WGS) entry which is preliminary data.</text>
</comment>
<evidence type="ECO:0000256" key="2">
    <source>
        <dbReference type="SAM" id="SignalP"/>
    </source>
</evidence>
<protein>
    <submittedName>
        <fullName evidence="3">Uncharacterized protein</fullName>
    </submittedName>
</protein>